<gene>
    <name evidence="1" type="ORF">ZEAMMB73_Zm00001d011168</name>
</gene>
<reference evidence="1" key="1">
    <citation type="submission" date="2015-12" db="EMBL/GenBank/DDBJ databases">
        <title>Update maize B73 reference genome by single molecule sequencing technologies.</title>
        <authorList>
            <consortium name="Maize Genome Sequencing Project"/>
            <person name="Ware D."/>
        </authorList>
    </citation>
    <scope>NUCLEOTIDE SEQUENCE</scope>
    <source>
        <tissue evidence="1">Seedling</tissue>
    </source>
</reference>
<proteinExistence type="predicted"/>
<protein>
    <submittedName>
        <fullName evidence="1">Uncharacterized protein</fullName>
    </submittedName>
</protein>
<name>A0A1D6FXK6_MAIZE</name>
<dbReference type="EMBL" id="CM000784">
    <property type="protein sequence ID" value="AQK96077.1"/>
    <property type="molecule type" value="Genomic_DNA"/>
</dbReference>
<accession>A0A1D6FXK6</accession>
<dbReference type="AlphaFoldDB" id="A0A1D6FXK6"/>
<sequence>MLNCRLDSCSSMPICCERITTEFRPIKEVDVVFLLCWHFGSHLLDILHLEVAKNSMGCCMAPTRSFDGWCIEPVCGPCAAGVNARYQHIEKLHV</sequence>
<evidence type="ECO:0000313" key="1">
    <source>
        <dbReference type="EMBL" id="AQK96077.1"/>
    </source>
</evidence>
<organism evidence="1">
    <name type="scientific">Zea mays</name>
    <name type="common">Maize</name>
    <dbReference type="NCBI Taxonomy" id="4577"/>
    <lineage>
        <taxon>Eukaryota</taxon>
        <taxon>Viridiplantae</taxon>
        <taxon>Streptophyta</taxon>
        <taxon>Embryophyta</taxon>
        <taxon>Tracheophyta</taxon>
        <taxon>Spermatophyta</taxon>
        <taxon>Magnoliopsida</taxon>
        <taxon>Liliopsida</taxon>
        <taxon>Poales</taxon>
        <taxon>Poaceae</taxon>
        <taxon>PACMAD clade</taxon>
        <taxon>Panicoideae</taxon>
        <taxon>Andropogonodae</taxon>
        <taxon>Andropogoneae</taxon>
        <taxon>Tripsacinae</taxon>
        <taxon>Zea</taxon>
    </lineage>
</organism>